<dbReference type="AlphaFoldDB" id="A0A964T8M7"/>
<dbReference type="EMBL" id="SPKJ01000189">
    <property type="protein sequence ID" value="MYZ50499.1"/>
    <property type="molecule type" value="Genomic_DNA"/>
</dbReference>
<accession>A0A964T8M7</accession>
<evidence type="ECO:0000313" key="1">
    <source>
        <dbReference type="EMBL" id="MYZ50499.1"/>
    </source>
</evidence>
<dbReference type="RefSeq" id="WP_161142813.1">
    <property type="nucleotide sequence ID" value="NZ_SPKJ01000189.1"/>
</dbReference>
<organism evidence="1 2">
    <name type="scientific">Propylenella binzhouense</name>
    <dbReference type="NCBI Taxonomy" id="2555902"/>
    <lineage>
        <taxon>Bacteria</taxon>
        <taxon>Pseudomonadati</taxon>
        <taxon>Pseudomonadota</taxon>
        <taxon>Alphaproteobacteria</taxon>
        <taxon>Hyphomicrobiales</taxon>
        <taxon>Propylenellaceae</taxon>
        <taxon>Propylenella</taxon>
    </lineage>
</organism>
<comment type="caution">
    <text evidence="1">The sequence shown here is derived from an EMBL/GenBank/DDBJ whole genome shotgun (WGS) entry which is preliminary data.</text>
</comment>
<name>A0A964T8M7_9HYPH</name>
<keyword evidence="2" id="KW-1185">Reference proteome</keyword>
<dbReference type="Proteomes" id="UP000773614">
    <property type="component" value="Unassembled WGS sequence"/>
</dbReference>
<feature type="non-terminal residue" evidence="1">
    <location>
        <position position="1"/>
    </location>
</feature>
<gene>
    <name evidence="1" type="ORF">E4O86_22630</name>
</gene>
<dbReference type="OrthoDB" id="4954742at2"/>
<dbReference type="Pfam" id="PF06299">
    <property type="entry name" value="DUF1045"/>
    <property type="match status" value="1"/>
</dbReference>
<protein>
    <submittedName>
        <fullName evidence="1">DUF1045 domain-containing protein</fullName>
    </submittedName>
</protein>
<dbReference type="InterPro" id="IPR009389">
    <property type="entry name" value="DUF1045"/>
</dbReference>
<evidence type="ECO:0000313" key="2">
    <source>
        <dbReference type="Proteomes" id="UP000773614"/>
    </source>
</evidence>
<proteinExistence type="predicted"/>
<reference evidence="1" key="1">
    <citation type="submission" date="2019-03" db="EMBL/GenBank/DDBJ databases">
        <title>Afifella sp. nov., isolated from activated sludge.</title>
        <authorList>
            <person name="Li Q."/>
            <person name="Liu Y."/>
        </authorList>
    </citation>
    <scope>NUCLEOTIDE SEQUENCE</scope>
    <source>
        <strain evidence="1">L72</strain>
    </source>
</reference>
<sequence length="148" mass="16268">RAPVDLGRPALARIGRFFALVPAGPIPALDALAADAVRFFDRFRAPPSEAEIARRRPDDLTERQRSYLRAWGYPFVFDAFRFHMTLTGPVPDERAGRMRAALAAHFEAAMEAPLPLDTVSLVVEADPPGPFRLHTRQPLAGAPKAEVA</sequence>